<evidence type="ECO:0000313" key="3">
    <source>
        <dbReference type="EMBL" id="KIP98824.1"/>
    </source>
</evidence>
<gene>
    <name evidence="3" type="ORF">RU08_14610</name>
</gene>
<comment type="caution">
    <text evidence="3">The sequence shown here is derived from an EMBL/GenBank/DDBJ whole genome shotgun (WGS) entry which is preliminary data.</text>
</comment>
<dbReference type="AlphaFoldDB" id="A0A0D0KHK4"/>
<dbReference type="SUPFAM" id="SSF51735">
    <property type="entry name" value="NAD(P)-binding Rossmann-fold domains"/>
    <property type="match status" value="1"/>
</dbReference>
<sequence length="249" mass="25724">MAKLTGKVAVITGGGSGIGLASAKLFAEEGAQVVIVGRSKAALEAAAVEIGERAVAIVADVSDLAALDALYAEVGKRFGRVDVLFANAGVNNLAPFEAVTPEDFDRQFNANVRGLFFSVQKALPLLSEGASVILNASVAHKKGSPLHSVYAATKAATRSFARSWTTDLKHRKIRVNSISPGLVETPIFGKLGVPAEAIEQALPTLLEAMPMGRVGRVEEAATVALFLASGDSSFVTGIDLPVDGGLGQV</sequence>
<feature type="domain" description="Ketoreductase" evidence="2">
    <location>
        <begin position="7"/>
        <end position="181"/>
    </location>
</feature>
<dbReference type="Pfam" id="PF13561">
    <property type="entry name" value="adh_short_C2"/>
    <property type="match status" value="1"/>
</dbReference>
<dbReference type="Proteomes" id="UP000032068">
    <property type="component" value="Unassembled WGS sequence"/>
</dbReference>
<dbReference type="Gene3D" id="3.40.50.720">
    <property type="entry name" value="NAD(P)-binding Rossmann-like Domain"/>
    <property type="match status" value="1"/>
</dbReference>
<comment type="similarity">
    <text evidence="1">Belongs to the short-chain dehydrogenases/reductases (SDR) family.</text>
</comment>
<reference evidence="3 4" key="1">
    <citation type="submission" date="2014-12" db="EMBL/GenBank/DDBJ databases">
        <title>16Stimator: statistical estimation of ribosomal gene copy numbers from draft genome assemblies.</title>
        <authorList>
            <person name="Perisin M.A."/>
            <person name="Vetter M."/>
            <person name="Gilbert J.A."/>
            <person name="Bergelson J."/>
        </authorList>
    </citation>
    <scope>NUCLEOTIDE SEQUENCE [LARGE SCALE GENOMIC DNA]</scope>
    <source>
        <strain evidence="3 4">MEJ086</strain>
    </source>
</reference>
<dbReference type="PANTHER" id="PTHR43975">
    <property type="entry name" value="ZGC:101858"/>
    <property type="match status" value="1"/>
</dbReference>
<dbReference type="PANTHER" id="PTHR43975:SF2">
    <property type="entry name" value="EG:BACR7A4.14 PROTEIN-RELATED"/>
    <property type="match status" value="1"/>
</dbReference>
<proteinExistence type="inferred from homology"/>
<dbReference type="RefSeq" id="WP_042554569.1">
    <property type="nucleotide sequence ID" value="NZ_JXQW01000038.1"/>
</dbReference>
<evidence type="ECO:0000256" key="1">
    <source>
        <dbReference type="ARBA" id="ARBA00006484"/>
    </source>
</evidence>
<dbReference type="InterPro" id="IPR057326">
    <property type="entry name" value="KR_dom"/>
</dbReference>
<dbReference type="EMBL" id="JXQW01000038">
    <property type="protein sequence ID" value="KIP98824.1"/>
    <property type="molecule type" value="Genomic_DNA"/>
</dbReference>
<organism evidence="3 4">
    <name type="scientific">Pseudomonas fulva</name>
    <dbReference type="NCBI Taxonomy" id="47880"/>
    <lineage>
        <taxon>Bacteria</taxon>
        <taxon>Pseudomonadati</taxon>
        <taxon>Pseudomonadota</taxon>
        <taxon>Gammaproteobacteria</taxon>
        <taxon>Pseudomonadales</taxon>
        <taxon>Pseudomonadaceae</taxon>
        <taxon>Pseudomonas</taxon>
    </lineage>
</organism>
<dbReference type="OrthoDB" id="9803333at2"/>
<dbReference type="SMART" id="SM00822">
    <property type="entry name" value="PKS_KR"/>
    <property type="match status" value="1"/>
</dbReference>
<dbReference type="FunFam" id="3.40.50.720:FF:000084">
    <property type="entry name" value="Short-chain dehydrogenase reductase"/>
    <property type="match status" value="1"/>
</dbReference>
<name>A0A0D0KHK4_9PSED</name>
<dbReference type="InterPro" id="IPR002347">
    <property type="entry name" value="SDR_fam"/>
</dbReference>
<evidence type="ECO:0000259" key="2">
    <source>
        <dbReference type="SMART" id="SM00822"/>
    </source>
</evidence>
<dbReference type="PRINTS" id="PR00081">
    <property type="entry name" value="GDHRDH"/>
</dbReference>
<dbReference type="CDD" id="cd05233">
    <property type="entry name" value="SDR_c"/>
    <property type="match status" value="1"/>
</dbReference>
<protein>
    <submittedName>
        <fullName evidence="3">Oxidoreductase</fullName>
    </submittedName>
</protein>
<dbReference type="InterPro" id="IPR036291">
    <property type="entry name" value="NAD(P)-bd_dom_sf"/>
</dbReference>
<evidence type="ECO:0000313" key="4">
    <source>
        <dbReference type="Proteomes" id="UP000032068"/>
    </source>
</evidence>
<accession>A0A0D0KHK4</accession>